<dbReference type="InterPro" id="IPR026870">
    <property type="entry name" value="Zinc_ribbon_dom"/>
</dbReference>
<evidence type="ECO:0000256" key="1">
    <source>
        <dbReference type="SAM" id="MobiDB-lite"/>
    </source>
</evidence>
<dbReference type="EMBL" id="AP019376">
    <property type="protein sequence ID" value="BBH90749.1"/>
    <property type="molecule type" value="Genomic_DNA"/>
</dbReference>
<keyword evidence="2" id="KW-0472">Membrane</keyword>
<feature type="compositionally biased region" description="Polar residues" evidence="1">
    <location>
        <begin position="43"/>
        <end position="55"/>
    </location>
</feature>
<evidence type="ECO:0000313" key="4">
    <source>
        <dbReference type="EMBL" id="BBH90749.1"/>
    </source>
</evidence>
<reference evidence="4" key="1">
    <citation type="submission" date="2018-12" db="EMBL/GenBank/DDBJ databases">
        <title>Novel natural products biosynthetic potential of the class Ktedonobacteria.</title>
        <authorList>
            <person name="Zheng Y."/>
            <person name="Saitou A."/>
            <person name="Wang C.M."/>
            <person name="Toyoda A."/>
            <person name="Minakuchi Y."/>
            <person name="Sekiguchi Y."/>
            <person name="Ueda K."/>
            <person name="Takano H."/>
            <person name="Sakai Y."/>
            <person name="Yokota A."/>
            <person name="Yabe S."/>
        </authorList>
    </citation>
    <scope>NUCLEOTIDE SEQUENCE</scope>
    <source>
        <strain evidence="4">COM3</strain>
    </source>
</reference>
<keyword evidence="2" id="KW-1133">Transmembrane helix</keyword>
<feature type="region of interest" description="Disordered" evidence="1">
    <location>
        <begin position="43"/>
        <end position="96"/>
    </location>
</feature>
<proteinExistence type="predicted"/>
<name>A0A455SUG6_9CHLR</name>
<organism evidence="4">
    <name type="scientific">Thermosporothrix sp. COM3</name>
    <dbReference type="NCBI Taxonomy" id="2490863"/>
    <lineage>
        <taxon>Bacteria</taxon>
        <taxon>Bacillati</taxon>
        <taxon>Chloroflexota</taxon>
        <taxon>Ktedonobacteria</taxon>
        <taxon>Ktedonobacterales</taxon>
        <taxon>Thermosporotrichaceae</taxon>
        <taxon>Thermosporothrix</taxon>
    </lineage>
</organism>
<gene>
    <name evidence="4" type="ORF">KTC_55000</name>
</gene>
<protein>
    <recommendedName>
        <fullName evidence="3">Zinc-ribbon domain-containing protein</fullName>
    </recommendedName>
</protein>
<evidence type="ECO:0000256" key="2">
    <source>
        <dbReference type="SAM" id="Phobius"/>
    </source>
</evidence>
<dbReference type="Pfam" id="PF13240">
    <property type="entry name" value="Zn_Ribbon_1"/>
    <property type="match status" value="1"/>
</dbReference>
<evidence type="ECO:0000259" key="3">
    <source>
        <dbReference type="Pfam" id="PF13240"/>
    </source>
</evidence>
<keyword evidence="2" id="KW-0812">Transmembrane</keyword>
<sequence>MKCTQCGESLQPDARFCPKCGATVNIPSSYPFVEHDAPTQMYERTTQGPWNTPQHNPAWASEQTTPHPAPAPTPQTPDAQSQRPEQPHIQPRQKKKPNRLGCTLGCLTILVLIIASLIAAWVFAIRPYAHNMAYDLMDQALTRAEQNIPSGANLPPTGLVEIPPFHVTENTLNNMIVLNMPANSPIAAPTASITPSGVRLSFTAFGTSNAVSCVPIVQNGHLKASNVTVEGPFGLIMSADEITSLINKHFQTIENRIQRPIQSIQLKQGEVELKIR</sequence>
<feature type="domain" description="Zinc-ribbon" evidence="3">
    <location>
        <begin position="2"/>
        <end position="23"/>
    </location>
</feature>
<feature type="transmembrane region" description="Helical" evidence="2">
    <location>
        <begin position="100"/>
        <end position="124"/>
    </location>
</feature>
<accession>A0A455SUG6</accession>
<dbReference type="AlphaFoldDB" id="A0A455SUG6"/>